<reference evidence="1" key="1">
    <citation type="submission" date="2020-11" db="EMBL/GenBank/DDBJ databases">
        <authorList>
            <person name="Tran Van P."/>
        </authorList>
    </citation>
    <scope>NUCLEOTIDE SEQUENCE</scope>
</reference>
<gene>
    <name evidence="1" type="ORF">DSTB1V02_LOCUS6338</name>
</gene>
<dbReference type="Proteomes" id="UP000677054">
    <property type="component" value="Unassembled WGS sequence"/>
</dbReference>
<keyword evidence="2" id="KW-1185">Reference proteome</keyword>
<name>A0A7R8X9X4_9CRUS</name>
<sequence>MGSKFTSPQENMALTESTLAVLTLLREKKTIPFRVPSTQPQTRFGDIVHVGHSLVLPSIARPVKSNEDLIHWCQFMTSRSGSFETKPHTQKKAYGPINFLFSSLSTQTTFVEDVATCVCNAATDVTSTSSRTTIVGCMTNNLVTTCPQTTTTTTTAPVKTFSSKLQLWLAWERTKFCLLRRRLQLAFGFA</sequence>
<dbReference type="AlphaFoldDB" id="A0A7R8X9X4"/>
<evidence type="ECO:0000313" key="2">
    <source>
        <dbReference type="Proteomes" id="UP000677054"/>
    </source>
</evidence>
<dbReference type="EMBL" id="CAJPEV010001150">
    <property type="protein sequence ID" value="CAG0891020.1"/>
    <property type="molecule type" value="Genomic_DNA"/>
</dbReference>
<evidence type="ECO:0000313" key="1">
    <source>
        <dbReference type="EMBL" id="CAD7246488.1"/>
    </source>
</evidence>
<protein>
    <submittedName>
        <fullName evidence="1">Uncharacterized protein</fullName>
    </submittedName>
</protein>
<organism evidence="1">
    <name type="scientific">Darwinula stevensoni</name>
    <dbReference type="NCBI Taxonomy" id="69355"/>
    <lineage>
        <taxon>Eukaryota</taxon>
        <taxon>Metazoa</taxon>
        <taxon>Ecdysozoa</taxon>
        <taxon>Arthropoda</taxon>
        <taxon>Crustacea</taxon>
        <taxon>Oligostraca</taxon>
        <taxon>Ostracoda</taxon>
        <taxon>Podocopa</taxon>
        <taxon>Podocopida</taxon>
        <taxon>Darwinulocopina</taxon>
        <taxon>Darwinuloidea</taxon>
        <taxon>Darwinulidae</taxon>
        <taxon>Darwinula</taxon>
    </lineage>
</organism>
<proteinExistence type="predicted"/>
<dbReference type="EMBL" id="LR900667">
    <property type="protein sequence ID" value="CAD7246488.1"/>
    <property type="molecule type" value="Genomic_DNA"/>
</dbReference>
<accession>A0A7R8X9X4</accession>